<dbReference type="InterPro" id="IPR036291">
    <property type="entry name" value="NAD(P)-bd_dom_sf"/>
</dbReference>
<accession>X1J2R4</accession>
<proteinExistence type="predicted"/>
<name>X1J2R4_9ZZZZ</name>
<dbReference type="EMBL" id="BARU01026344">
    <property type="protein sequence ID" value="GAH75815.1"/>
    <property type="molecule type" value="Genomic_DNA"/>
</dbReference>
<reference evidence="2" key="1">
    <citation type="journal article" date="2014" name="Front. Microbiol.">
        <title>High frequency of phylogenetically diverse reductive dehalogenase-homologous genes in deep subseafloor sedimentary metagenomes.</title>
        <authorList>
            <person name="Kawai M."/>
            <person name="Futagami T."/>
            <person name="Toyoda A."/>
            <person name="Takaki Y."/>
            <person name="Nishi S."/>
            <person name="Hori S."/>
            <person name="Arai W."/>
            <person name="Tsubouchi T."/>
            <person name="Morono Y."/>
            <person name="Uchiyama I."/>
            <person name="Ito T."/>
            <person name="Fujiyama A."/>
            <person name="Inagaki F."/>
            <person name="Takami H."/>
        </authorList>
    </citation>
    <scope>NUCLEOTIDE SEQUENCE</scope>
    <source>
        <strain evidence="2">Expedition CK06-06</strain>
    </source>
</reference>
<comment type="caution">
    <text evidence="2">The sequence shown here is derived from an EMBL/GenBank/DDBJ whole genome shotgun (WGS) entry which is preliminary data.</text>
</comment>
<dbReference type="Gene3D" id="3.40.50.720">
    <property type="entry name" value="NAD(P)-binding Rossmann-like Domain"/>
    <property type="match status" value="1"/>
</dbReference>
<dbReference type="SUPFAM" id="SSF51735">
    <property type="entry name" value="NAD(P)-binding Rossmann-fold domains"/>
    <property type="match status" value="1"/>
</dbReference>
<sequence>GHVVVETALEKNYQVRAADVKTDRLDSMRNSGLEKVQVDITKKETLNHLMNEVTGVISTVGLWQEKHNNYISICCAKSSYS</sequence>
<dbReference type="AlphaFoldDB" id="X1J2R4"/>
<organism evidence="2">
    <name type="scientific">marine sediment metagenome</name>
    <dbReference type="NCBI Taxonomy" id="412755"/>
    <lineage>
        <taxon>unclassified sequences</taxon>
        <taxon>metagenomes</taxon>
        <taxon>ecological metagenomes</taxon>
    </lineage>
</organism>
<gene>
    <name evidence="2" type="ORF">S03H2_42330</name>
</gene>
<feature type="domain" description="NAD(P)-binding" evidence="1">
    <location>
        <begin position="1"/>
        <end position="63"/>
    </location>
</feature>
<feature type="non-terminal residue" evidence="2">
    <location>
        <position position="1"/>
    </location>
</feature>
<dbReference type="InterPro" id="IPR016040">
    <property type="entry name" value="NAD(P)-bd_dom"/>
</dbReference>
<evidence type="ECO:0000259" key="1">
    <source>
        <dbReference type="Pfam" id="PF13460"/>
    </source>
</evidence>
<evidence type="ECO:0000313" key="2">
    <source>
        <dbReference type="EMBL" id="GAH75815.1"/>
    </source>
</evidence>
<protein>
    <recommendedName>
        <fullName evidence="1">NAD(P)-binding domain-containing protein</fullName>
    </recommendedName>
</protein>
<dbReference type="Pfam" id="PF13460">
    <property type="entry name" value="NAD_binding_10"/>
    <property type="match status" value="1"/>
</dbReference>